<feature type="transmembrane region" description="Helical" evidence="9">
    <location>
        <begin position="353"/>
        <end position="374"/>
    </location>
</feature>
<feature type="transmembrane region" description="Helical" evidence="9">
    <location>
        <begin position="208"/>
        <end position="228"/>
    </location>
</feature>
<evidence type="ECO:0000256" key="9">
    <source>
        <dbReference type="SAM" id="Phobius"/>
    </source>
</evidence>
<dbReference type="InterPro" id="IPR050186">
    <property type="entry name" value="TPT_transporter"/>
</dbReference>
<evidence type="ECO:0000256" key="4">
    <source>
        <dbReference type="ARBA" id="ARBA00022692"/>
    </source>
</evidence>
<protein>
    <submittedName>
        <fullName evidence="12">Sugar phosphate transporter domain-containing protein</fullName>
    </submittedName>
</protein>
<feature type="transmembrane region" description="Helical" evidence="9">
    <location>
        <begin position="380"/>
        <end position="403"/>
    </location>
</feature>
<dbReference type="PANTHER" id="PTHR11132">
    <property type="entry name" value="SOLUTE CARRIER FAMILY 35"/>
    <property type="match status" value="1"/>
</dbReference>
<reference evidence="12 13" key="2">
    <citation type="submission" date="2024-05" db="EMBL/GenBank/DDBJ databases">
        <authorList>
            <person name="Chen Y."/>
            <person name="Shah S."/>
            <person name="Dougan E. K."/>
            <person name="Thang M."/>
            <person name="Chan C."/>
        </authorList>
    </citation>
    <scope>NUCLEOTIDE SEQUENCE [LARGE SCALE GENOMIC DNA]</scope>
</reference>
<keyword evidence="5 9" id="KW-1133">Transmembrane helix</keyword>
<keyword evidence="6" id="KW-0333">Golgi apparatus</keyword>
<feature type="signal peptide" evidence="10">
    <location>
        <begin position="1"/>
        <end position="33"/>
    </location>
</feature>
<proteinExistence type="predicted"/>
<dbReference type="GO" id="GO:0055085">
    <property type="term" value="P:transmembrane transport"/>
    <property type="evidence" value="ECO:0007669"/>
    <property type="project" value="InterPro"/>
</dbReference>
<gene>
    <name evidence="11" type="ORF">C1SCF055_LOCUS30993</name>
</gene>
<accession>A0A9P1D7F3</accession>
<dbReference type="OrthoDB" id="436747at2759"/>
<evidence type="ECO:0000313" key="13">
    <source>
        <dbReference type="Proteomes" id="UP001152797"/>
    </source>
</evidence>
<keyword evidence="7 9" id="KW-0472">Membrane</keyword>
<dbReference type="EMBL" id="CAMXCT010003590">
    <property type="protein sequence ID" value="CAI4005254.1"/>
    <property type="molecule type" value="Genomic_DNA"/>
</dbReference>
<evidence type="ECO:0000313" key="12">
    <source>
        <dbReference type="EMBL" id="CAL4792566.1"/>
    </source>
</evidence>
<evidence type="ECO:0000256" key="5">
    <source>
        <dbReference type="ARBA" id="ARBA00022989"/>
    </source>
</evidence>
<dbReference type="AlphaFoldDB" id="A0A9P1D7F3"/>
<feature type="transmembrane region" description="Helical" evidence="9">
    <location>
        <begin position="240"/>
        <end position="263"/>
    </location>
</feature>
<feature type="transmembrane region" description="Helical" evidence="9">
    <location>
        <begin position="275"/>
        <end position="296"/>
    </location>
</feature>
<keyword evidence="4 9" id="KW-0812">Transmembrane</keyword>
<reference evidence="11" key="1">
    <citation type="submission" date="2022-10" db="EMBL/GenBank/DDBJ databases">
        <authorList>
            <person name="Chen Y."/>
            <person name="Dougan E. K."/>
            <person name="Chan C."/>
            <person name="Rhodes N."/>
            <person name="Thang M."/>
        </authorList>
    </citation>
    <scope>NUCLEOTIDE SEQUENCE</scope>
</reference>
<evidence type="ECO:0000256" key="6">
    <source>
        <dbReference type="ARBA" id="ARBA00023034"/>
    </source>
</evidence>
<dbReference type="Pfam" id="PF08449">
    <property type="entry name" value="UAA"/>
    <property type="match status" value="1"/>
</dbReference>
<keyword evidence="8" id="KW-0968">Cytoplasmic vesicle</keyword>
<keyword evidence="10" id="KW-0732">Signal</keyword>
<dbReference type="InterPro" id="IPR013657">
    <property type="entry name" value="SCL35B1-4/HUT1"/>
</dbReference>
<keyword evidence="13" id="KW-1185">Reference proteome</keyword>
<comment type="caution">
    <text evidence="11">The sequence shown here is derived from an EMBL/GenBank/DDBJ whole genome shotgun (WGS) entry which is preliminary data.</text>
</comment>
<sequence>MTAFEFRLRRGRALHGILVLAVACLCFSNRQQAHVHVSAYAAFSRTAEEVSIPLAALCVGGLCSGVPGCRIPSKLMVFFGAQTGMLLLSKILISRTVVSEELGLYGLPAPFLMTALHQFMAVMMFGIGFLLSWTTPWPYMPQPLTKLSDVWWLLLFSASFAANIGLNNFSFQFLPLSLNLLLRSCLPIATTAIQTCVPRKVPKSSTTFVKEIICMLCGISCAALATLAQSKSKAAEPEHHYQLGLGVAIETMSIFAGALNMVLANELGKRLNLGSMDMTFYMSLPAALFLLVPSIFLSSPSWPEEEPMTDCQVFSLVYQLAPGVLGLACLLGVFACAYNVLQIDMAQSLSATYTTFAGNFNKAMTVMISITMGLERLPEGVWGFVMLLATLGNISAFTVYSYLQLK</sequence>
<evidence type="ECO:0000256" key="1">
    <source>
        <dbReference type="ARBA" id="ARBA00004439"/>
    </source>
</evidence>
<dbReference type="GO" id="GO:0030659">
    <property type="term" value="C:cytoplasmic vesicle membrane"/>
    <property type="evidence" value="ECO:0007669"/>
    <property type="project" value="UniProtKB-SubCell"/>
</dbReference>
<name>A0A9P1D7F3_9DINO</name>
<keyword evidence="3" id="KW-0813">Transport</keyword>
<dbReference type="EMBL" id="CAMXCT020003590">
    <property type="protein sequence ID" value="CAL1158629.1"/>
    <property type="molecule type" value="Genomic_DNA"/>
</dbReference>
<dbReference type="Proteomes" id="UP001152797">
    <property type="component" value="Unassembled WGS sequence"/>
</dbReference>
<evidence type="ECO:0000256" key="10">
    <source>
        <dbReference type="SAM" id="SignalP"/>
    </source>
</evidence>
<evidence type="ECO:0000256" key="7">
    <source>
        <dbReference type="ARBA" id="ARBA00023136"/>
    </source>
</evidence>
<feature type="chain" id="PRO_5043271234" evidence="10">
    <location>
        <begin position="34"/>
        <end position="406"/>
    </location>
</feature>
<dbReference type="EMBL" id="CAMXCT030003590">
    <property type="protein sequence ID" value="CAL4792566.1"/>
    <property type="molecule type" value="Genomic_DNA"/>
</dbReference>
<feature type="transmembrane region" description="Helical" evidence="9">
    <location>
        <begin position="151"/>
        <end position="174"/>
    </location>
</feature>
<comment type="subcellular location">
    <subcellularLocation>
        <location evidence="1">Cytoplasmic vesicle membrane</location>
        <topology evidence="1">Multi-pass membrane protein</topology>
    </subcellularLocation>
    <subcellularLocation>
        <location evidence="2">Golgi apparatus membrane</location>
        <topology evidence="2">Multi-pass membrane protein</topology>
    </subcellularLocation>
</comment>
<evidence type="ECO:0000256" key="8">
    <source>
        <dbReference type="ARBA" id="ARBA00023329"/>
    </source>
</evidence>
<organism evidence="11">
    <name type="scientific">Cladocopium goreaui</name>
    <dbReference type="NCBI Taxonomy" id="2562237"/>
    <lineage>
        <taxon>Eukaryota</taxon>
        <taxon>Sar</taxon>
        <taxon>Alveolata</taxon>
        <taxon>Dinophyceae</taxon>
        <taxon>Suessiales</taxon>
        <taxon>Symbiodiniaceae</taxon>
        <taxon>Cladocopium</taxon>
    </lineage>
</organism>
<feature type="transmembrane region" description="Helical" evidence="9">
    <location>
        <begin position="316"/>
        <end position="341"/>
    </location>
</feature>
<evidence type="ECO:0000256" key="3">
    <source>
        <dbReference type="ARBA" id="ARBA00022448"/>
    </source>
</evidence>
<dbReference type="PROSITE" id="PS51257">
    <property type="entry name" value="PROKAR_LIPOPROTEIN"/>
    <property type="match status" value="1"/>
</dbReference>
<dbReference type="GO" id="GO:0000139">
    <property type="term" value="C:Golgi membrane"/>
    <property type="evidence" value="ECO:0007669"/>
    <property type="project" value="UniProtKB-SubCell"/>
</dbReference>
<evidence type="ECO:0000313" key="11">
    <source>
        <dbReference type="EMBL" id="CAI4005254.1"/>
    </source>
</evidence>
<evidence type="ECO:0000256" key="2">
    <source>
        <dbReference type="ARBA" id="ARBA00004653"/>
    </source>
</evidence>
<feature type="transmembrane region" description="Helical" evidence="9">
    <location>
        <begin position="105"/>
        <end position="131"/>
    </location>
</feature>